<evidence type="ECO:0000313" key="2">
    <source>
        <dbReference type="Proteomes" id="UP001619887"/>
    </source>
</evidence>
<organism evidence="1 2">
    <name type="scientific">Pagothenia borchgrevinki</name>
    <name type="common">Bald rockcod</name>
    <name type="synonym">Trematomus borchgrevinki</name>
    <dbReference type="NCBI Taxonomy" id="8213"/>
    <lineage>
        <taxon>Eukaryota</taxon>
        <taxon>Metazoa</taxon>
        <taxon>Chordata</taxon>
        <taxon>Craniata</taxon>
        <taxon>Vertebrata</taxon>
        <taxon>Euteleostomi</taxon>
        <taxon>Actinopterygii</taxon>
        <taxon>Neopterygii</taxon>
        <taxon>Teleostei</taxon>
        <taxon>Neoteleostei</taxon>
        <taxon>Acanthomorphata</taxon>
        <taxon>Eupercaria</taxon>
        <taxon>Perciformes</taxon>
        <taxon>Notothenioidei</taxon>
        <taxon>Nototheniidae</taxon>
        <taxon>Pagothenia</taxon>
    </lineage>
</organism>
<gene>
    <name evidence="1" type="ORF">OYC64_019579</name>
</gene>
<evidence type="ECO:0000313" key="1">
    <source>
        <dbReference type="EMBL" id="KAL3041411.1"/>
    </source>
</evidence>
<name>A0ABD2FIG2_PAGBO</name>
<reference evidence="1 2" key="1">
    <citation type="journal article" date="2022" name="G3 (Bethesda)">
        <title>Evaluating Illumina-, Nanopore-, and PacBio-based genome assembly strategies with the bald notothen, Trematomus borchgrevinki.</title>
        <authorList>
            <person name="Rayamajhi N."/>
            <person name="Cheng C.C."/>
            <person name="Catchen J.M."/>
        </authorList>
    </citation>
    <scope>NUCLEOTIDE SEQUENCE [LARGE SCALE GENOMIC DNA]</scope>
    <source>
        <strain evidence="1">AGRC-2024</strain>
    </source>
</reference>
<dbReference type="Proteomes" id="UP001619887">
    <property type="component" value="Unassembled WGS sequence"/>
</dbReference>
<protein>
    <submittedName>
        <fullName evidence="1">Uncharacterized protein</fullName>
    </submittedName>
</protein>
<reference evidence="1 2" key="2">
    <citation type="journal article" date="2024" name="G3 (Bethesda)">
        <title>The genome of the cryopelagic Antarctic bald notothen, Trematomus borchgrevinki.</title>
        <authorList>
            <person name="Rayamajhi N."/>
            <person name="Rivera-Colon A.G."/>
            <person name="Minhas B.F."/>
            <person name="Cheng C.C."/>
            <person name="Catchen J.M."/>
        </authorList>
    </citation>
    <scope>NUCLEOTIDE SEQUENCE [LARGE SCALE GENOMIC DNA]</scope>
    <source>
        <strain evidence="1">AGRC-2024</strain>
    </source>
</reference>
<dbReference type="AlphaFoldDB" id="A0ABD2FIG2"/>
<dbReference type="EMBL" id="JBIYXZ010002089">
    <property type="protein sequence ID" value="KAL3041411.1"/>
    <property type="molecule type" value="Genomic_DNA"/>
</dbReference>
<proteinExistence type="predicted"/>
<comment type="caution">
    <text evidence="1">The sequence shown here is derived from an EMBL/GenBank/DDBJ whole genome shotgun (WGS) entry which is preliminary data.</text>
</comment>
<sequence length="75" mass="8126">MVTSSLAYHTVKLSVLWGPSSIEQCSSSGCYLSQRPVHSSLHTAGLFQPLQCGEAMIRLSDGYSERACCLQISAF</sequence>
<accession>A0ABD2FIG2</accession>
<keyword evidence="2" id="KW-1185">Reference proteome</keyword>